<dbReference type="SUPFAM" id="SSF48076">
    <property type="entry name" value="LigA subunit of an aromatic-ring-opening dioxygenase LigAB"/>
    <property type="match status" value="1"/>
</dbReference>
<proteinExistence type="predicted"/>
<organism evidence="2 3">
    <name type="scientific">Sphingomonas anseongensis</name>
    <dbReference type="NCBI Taxonomy" id="2908207"/>
    <lineage>
        <taxon>Bacteria</taxon>
        <taxon>Pseudomonadati</taxon>
        <taxon>Pseudomonadota</taxon>
        <taxon>Alphaproteobacteria</taxon>
        <taxon>Sphingomonadales</taxon>
        <taxon>Sphingomonadaceae</taxon>
        <taxon>Sphingomonas</taxon>
    </lineage>
</organism>
<dbReference type="Proteomes" id="UP001165343">
    <property type="component" value="Unassembled WGS sequence"/>
</dbReference>
<keyword evidence="3" id="KW-1185">Reference proteome</keyword>
<protein>
    <submittedName>
        <fullName evidence="2">Aromatic ring-opening dioxygenase subunit LigA</fullName>
    </submittedName>
</protein>
<evidence type="ECO:0000259" key="1">
    <source>
        <dbReference type="Pfam" id="PF07746"/>
    </source>
</evidence>
<evidence type="ECO:0000313" key="3">
    <source>
        <dbReference type="Proteomes" id="UP001165343"/>
    </source>
</evidence>
<keyword evidence="2" id="KW-0560">Oxidoreductase</keyword>
<dbReference type="GO" id="GO:0051213">
    <property type="term" value="F:dioxygenase activity"/>
    <property type="evidence" value="ECO:0007669"/>
    <property type="project" value="UniProtKB-KW"/>
</dbReference>
<dbReference type="EMBL" id="JAMGBC010000001">
    <property type="protein sequence ID" value="MCL6678134.1"/>
    <property type="molecule type" value="Genomic_DNA"/>
</dbReference>
<dbReference type="Gene3D" id="1.10.700.10">
    <property type="entry name" value="Dioxygenase LigAB, LigA subunit"/>
    <property type="match status" value="1"/>
</dbReference>
<feature type="domain" description="Extradiol ring-cleavage dioxygenase LigAB LigA subunit" evidence="1">
    <location>
        <begin position="6"/>
        <end position="83"/>
    </location>
</feature>
<keyword evidence="2" id="KW-0223">Dioxygenase</keyword>
<gene>
    <name evidence="2" type="ORF">LZ519_02195</name>
</gene>
<dbReference type="RefSeq" id="WP_249867104.1">
    <property type="nucleotide sequence ID" value="NZ_JAMGBC010000001.1"/>
</dbReference>
<reference evidence="2" key="1">
    <citation type="submission" date="2022-05" db="EMBL/GenBank/DDBJ databases">
        <authorList>
            <person name="Jo J.-H."/>
            <person name="Im W.-T."/>
        </authorList>
    </citation>
    <scope>NUCLEOTIDE SEQUENCE</scope>
    <source>
        <strain evidence="2">RG327</strain>
    </source>
</reference>
<name>A0ABT0RCY5_9SPHN</name>
<comment type="caution">
    <text evidence="2">The sequence shown here is derived from an EMBL/GenBank/DDBJ whole genome shotgun (WGS) entry which is preliminary data.</text>
</comment>
<sequence>MSLYALQKLLYELNRDPAVQHAFTSDREDVLGRYRLTEEEAEAIRRDDIGKLYILGVNGQILMHFAAWRGLSWDEYIAAMKDALAEHGQVRGGIYAAVDGGAGGAL</sequence>
<dbReference type="Pfam" id="PF07746">
    <property type="entry name" value="LigA"/>
    <property type="match status" value="1"/>
</dbReference>
<dbReference type="InterPro" id="IPR011986">
    <property type="entry name" value="Xdiol_dOase_LigA"/>
</dbReference>
<evidence type="ECO:0000313" key="2">
    <source>
        <dbReference type="EMBL" id="MCL6678134.1"/>
    </source>
</evidence>
<dbReference type="InterPro" id="IPR036622">
    <property type="entry name" value="LigA_sf"/>
</dbReference>
<accession>A0ABT0RCY5</accession>